<sequence length="150" mass="16403">MSLNREFWLFIHVLGVVIWVGGMFFAHVVLRPSVQDLTPAERLLLMREVVGRFVHWVLVAIALIVASGVFLWGSTPMARAPMGWHVMLGGFGVMLAVYLFLRFVPYNRLEAALAAGDLPGAGTQMAMIRLLMGVNLLLGIGVIAAVFLLG</sequence>
<feature type="transmembrane region" description="Helical" evidence="1">
    <location>
        <begin position="84"/>
        <end position="106"/>
    </location>
</feature>
<evidence type="ECO:0000313" key="3">
    <source>
        <dbReference type="EMBL" id="MFC3147125.1"/>
    </source>
</evidence>
<dbReference type="Proteomes" id="UP001595556">
    <property type="component" value="Unassembled WGS sequence"/>
</dbReference>
<dbReference type="Pfam" id="PF05425">
    <property type="entry name" value="CopD"/>
    <property type="match status" value="1"/>
</dbReference>
<keyword evidence="1" id="KW-0472">Membrane</keyword>
<evidence type="ECO:0000256" key="1">
    <source>
        <dbReference type="SAM" id="Phobius"/>
    </source>
</evidence>
<organism evidence="3 4">
    <name type="scientific">Piscinibacterium candidicorallinum</name>
    <dbReference type="NCBI Taxonomy" id="1793872"/>
    <lineage>
        <taxon>Bacteria</taxon>
        <taxon>Pseudomonadati</taxon>
        <taxon>Pseudomonadota</taxon>
        <taxon>Betaproteobacteria</taxon>
        <taxon>Burkholderiales</taxon>
        <taxon>Piscinibacterium</taxon>
    </lineage>
</organism>
<dbReference type="EMBL" id="JBHRTI010000003">
    <property type="protein sequence ID" value="MFC3147125.1"/>
    <property type="molecule type" value="Genomic_DNA"/>
</dbReference>
<feature type="domain" description="Copper resistance protein D" evidence="2">
    <location>
        <begin position="48"/>
        <end position="149"/>
    </location>
</feature>
<dbReference type="RefSeq" id="WP_377301886.1">
    <property type="nucleotide sequence ID" value="NZ_CP180191.1"/>
</dbReference>
<feature type="transmembrane region" description="Helical" evidence="1">
    <location>
        <begin position="7"/>
        <end position="30"/>
    </location>
</feature>
<protein>
    <submittedName>
        <fullName evidence="3">CopD family protein</fullName>
    </submittedName>
</protein>
<dbReference type="InterPro" id="IPR008457">
    <property type="entry name" value="Cu-R_CopD_dom"/>
</dbReference>
<feature type="transmembrane region" description="Helical" evidence="1">
    <location>
        <begin position="53"/>
        <end position="72"/>
    </location>
</feature>
<proteinExistence type="predicted"/>
<gene>
    <name evidence="3" type="ORF">ACFOEN_05650</name>
</gene>
<keyword evidence="4" id="KW-1185">Reference proteome</keyword>
<feature type="transmembrane region" description="Helical" evidence="1">
    <location>
        <begin position="126"/>
        <end position="149"/>
    </location>
</feature>
<comment type="caution">
    <text evidence="3">The sequence shown here is derived from an EMBL/GenBank/DDBJ whole genome shotgun (WGS) entry which is preliminary data.</text>
</comment>
<evidence type="ECO:0000313" key="4">
    <source>
        <dbReference type="Proteomes" id="UP001595556"/>
    </source>
</evidence>
<reference evidence="4" key="1">
    <citation type="journal article" date="2019" name="Int. J. Syst. Evol. Microbiol.">
        <title>The Global Catalogue of Microorganisms (GCM) 10K type strain sequencing project: providing services to taxonomists for standard genome sequencing and annotation.</title>
        <authorList>
            <consortium name="The Broad Institute Genomics Platform"/>
            <consortium name="The Broad Institute Genome Sequencing Center for Infectious Disease"/>
            <person name="Wu L."/>
            <person name="Ma J."/>
        </authorList>
    </citation>
    <scope>NUCLEOTIDE SEQUENCE [LARGE SCALE GENOMIC DNA]</scope>
    <source>
        <strain evidence="4">KCTC 52168</strain>
    </source>
</reference>
<accession>A0ABV7H4H2</accession>
<name>A0ABV7H4H2_9BURK</name>
<keyword evidence="1" id="KW-0812">Transmembrane</keyword>
<evidence type="ECO:0000259" key="2">
    <source>
        <dbReference type="Pfam" id="PF05425"/>
    </source>
</evidence>
<keyword evidence="1" id="KW-1133">Transmembrane helix</keyword>